<organism evidence="10 11">
    <name type="scientific">Ictalurus punctatus</name>
    <name type="common">Channel catfish</name>
    <name type="synonym">Silurus punctatus</name>
    <dbReference type="NCBI Taxonomy" id="7998"/>
    <lineage>
        <taxon>Eukaryota</taxon>
        <taxon>Metazoa</taxon>
        <taxon>Chordata</taxon>
        <taxon>Craniata</taxon>
        <taxon>Vertebrata</taxon>
        <taxon>Euteleostomi</taxon>
        <taxon>Actinopterygii</taxon>
        <taxon>Neopterygii</taxon>
        <taxon>Teleostei</taxon>
        <taxon>Ostariophysi</taxon>
        <taxon>Siluriformes</taxon>
        <taxon>Ictaluridae</taxon>
        <taxon>Ictalurus</taxon>
    </lineage>
</organism>
<feature type="domain" description="GAIN-B" evidence="8">
    <location>
        <begin position="111"/>
        <end position="270"/>
    </location>
</feature>
<feature type="domain" description="G-protein coupled receptors family 2 profile 2" evidence="9">
    <location>
        <begin position="972"/>
        <end position="1222"/>
    </location>
</feature>
<keyword evidence="3 6" id="KW-1133">Transmembrane helix</keyword>
<dbReference type="RefSeq" id="XP_053532329.1">
    <property type="nucleotide sequence ID" value="XM_053676354.1"/>
</dbReference>
<dbReference type="PANTHER" id="PTHR12011">
    <property type="entry name" value="ADHESION G-PROTEIN COUPLED RECEPTOR"/>
    <property type="match status" value="1"/>
</dbReference>
<sequence>MTLLLRGVTVLLLTFTACDTSLDSVTLELLEKCQNDSERLDFLDQIHNVTEQRSDLSQEEVESYLSLIMNLTTCEITDAPDQTTLRSLGNKLLQVNENLVSKLVEETDTYSNISFSVQNLEVQVFMIGPNVTLKEIPTLITSYASLYIDLIGISEETDGSAAVVFMSYTNMTDIFKPSLFDTNITSKKSLMSAVISFSLPQTKNTWISETIDFTVSHIKELDPRAILSCLNWKKRGWPTCSISQTNRTHSVCSCPYGTTFALISETDPCMVNSTEYCEVDFLYRMLDYIYSIEQLPQETVKHYLNTTLNLITHGEKQSASLLYFGHMFMIVNEMLMNKLEKQTDTIRILLQTLEVEVFVVGRNVTLSKIPTLITSNASLDIDLTGISDNQRSTYVAFMSYTTLGGILEPDFSDKLDDSIKTIISTVVKTTTTFNLLKGFTLNYTLKHVIESVPEGILSCVHRYWYMWDTGYCTVTQTNSTHTVCSCNRLIPLALFVLTIPCRDNVTVQCAIRFLDQIRYNTAEHLPQKLVTLYFNMTVNLMSHVKNVASEENDLISFANKVLEVTEKLVFTLMEKTDNISLQNLDVQVIVGGPNVTFFTSHASLDITRFSENNQVPGSVAFVSYSNMSDIFKPAFLKTIINTNKMLMSPVVSVLLPQTTKTTQLTKSINLTFMHTSRLEPEFSLSCVYWKEKEWLEDGCEIIQTNSSHTVCSCNRLNTFALIMETDPCRVNLTELCIKNFLNEISAQELPQKVVERYLNITINLVTRVIKQATDKNILTYYGNAVLVVNEKLVSTLVRKSHTNNISITLQHLEVVVSMVEATVDTVNNISQLKTSNAFMDIDLIGISRNNKGPAAVAFMNYAGMAEILKPSNTEKIMISTVVSATLPKTPNTWFTQPVNITFKHTKELDPEGRLYCVYWVEKEWVEIGCAVLESNSTHTMCSCNHLSVFALIMEVVPCKKLFGATLSLHCNPLLDMSIAQGVGVFFLSLCLLTFDFCCQNPNKTNTAIINLCLNLLMFHLLNLLKPLFQPHLRPPQACAIVNGIRWFFFISAFVWMFIETVLLFLFLKNASQIRSNLGQGIRWKWLNMIGYLIPPVVVIVCAVVHPQQSINEECWGSKDINMIFDIPVLFIVASNVLLFIIIITMMIFTLKQLRNQDIQRSNTNDTDLMMRVIFKSLAQFIILGCYWILQYIPSDNVALYNVFLFLNSQQGTFIFIVHCLLNQEVRQKYRKFLCDICCFKTLGTTTEVEQTHETQH</sequence>
<gene>
    <name evidence="11" type="primary">LOC108258758</name>
</gene>
<dbReference type="InterPro" id="IPR000832">
    <property type="entry name" value="GPCR_2_secretin-like"/>
</dbReference>
<keyword evidence="10" id="KW-1185">Reference proteome</keyword>
<keyword evidence="5" id="KW-1015">Disulfide bond</keyword>
<name>A0A9F7QXQ9_ICTPU</name>
<evidence type="ECO:0000256" key="6">
    <source>
        <dbReference type="SAM" id="Phobius"/>
    </source>
</evidence>
<evidence type="ECO:0000259" key="9">
    <source>
        <dbReference type="PROSITE" id="PS50261"/>
    </source>
</evidence>
<dbReference type="PANTHER" id="PTHR12011:SF469">
    <property type="entry name" value="ADHESION G PROTEIN-COUPLED RECEPTOR E1-RELATED"/>
    <property type="match status" value="1"/>
</dbReference>
<accession>A0A9F7QXQ9</accession>
<dbReference type="OrthoDB" id="6134459at2759"/>
<dbReference type="GO" id="GO:0007166">
    <property type="term" value="P:cell surface receptor signaling pathway"/>
    <property type="evidence" value="ECO:0007669"/>
    <property type="project" value="InterPro"/>
</dbReference>
<evidence type="ECO:0000256" key="3">
    <source>
        <dbReference type="ARBA" id="ARBA00022989"/>
    </source>
</evidence>
<reference evidence="11" key="2">
    <citation type="submission" date="2025-08" db="UniProtKB">
        <authorList>
            <consortium name="RefSeq"/>
        </authorList>
    </citation>
    <scope>IDENTIFICATION</scope>
    <source>
        <tissue evidence="11">Blood</tissue>
    </source>
</reference>
<feature type="transmembrane region" description="Helical" evidence="6">
    <location>
        <begin position="1006"/>
        <end position="1024"/>
    </location>
</feature>
<dbReference type="AlphaFoldDB" id="A0A9F7QXQ9"/>
<feature type="transmembrane region" description="Helical" evidence="6">
    <location>
        <begin position="1172"/>
        <end position="1192"/>
    </location>
</feature>
<feature type="transmembrane region" description="Helical" evidence="6">
    <location>
        <begin position="1198"/>
        <end position="1221"/>
    </location>
</feature>
<evidence type="ECO:0000256" key="2">
    <source>
        <dbReference type="ARBA" id="ARBA00022692"/>
    </source>
</evidence>
<feature type="chain" id="PRO_5039895530" evidence="7">
    <location>
        <begin position="21"/>
        <end position="1256"/>
    </location>
</feature>
<evidence type="ECO:0000256" key="5">
    <source>
        <dbReference type="ARBA" id="ARBA00023157"/>
    </source>
</evidence>
<dbReference type="GO" id="GO:0004930">
    <property type="term" value="F:G protein-coupled receptor activity"/>
    <property type="evidence" value="ECO:0007669"/>
    <property type="project" value="InterPro"/>
</dbReference>
<comment type="subcellular location">
    <subcellularLocation>
        <location evidence="1">Membrane</location>
        <topology evidence="1">Multi-pass membrane protein</topology>
    </subcellularLocation>
</comment>
<feature type="transmembrane region" description="Helical" evidence="6">
    <location>
        <begin position="1088"/>
        <end position="1106"/>
    </location>
</feature>
<dbReference type="SMART" id="SM00303">
    <property type="entry name" value="GPS"/>
    <property type="match status" value="3"/>
</dbReference>
<evidence type="ECO:0000313" key="11">
    <source>
        <dbReference type="RefSeq" id="XP_053532329.1"/>
    </source>
</evidence>
<dbReference type="GO" id="GO:0007189">
    <property type="term" value="P:adenylate cyclase-activating G protein-coupled receptor signaling pathway"/>
    <property type="evidence" value="ECO:0007669"/>
    <property type="project" value="TreeGrafter"/>
</dbReference>
<dbReference type="Gene3D" id="1.20.1070.10">
    <property type="entry name" value="Rhodopsin 7-helix transmembrane proteins"/>
    <property type="match status" value="1"/>
</dbReference>
<dbReference type="PRINTS" id="PR00249">
    <property type="entry name" value="GPCRSECRETIN"/>
</dbReference>
<dbReference type="PROSITE" id="PS50261">
    <property type="entry name" value="G_PROTEIN_RECEP_F2_4"/>
    <property type="match status" value="1"/>
</dbReference>
<dbReference type="GeneID" id="108258758"/>
<dbReference type="Pfam" id="PF00002">
    <property type="entry name" value="7tm_2"/>
    <property type="match status" value="1"/>
</dbReference>
<feature type="signal peptide" evidence="7">
    <location>
        <begin position="1"/>
        <end position="20"/>
    </location>
</feature>
<dbReference type="InterPro" id="IPR046338">
    <property type="entry name" value="GAIN_dom_sf"/>
</dbReference>
<dbReference type="Pfam" id="PF01825">
    <property type="entry name" value="GPS"/>
    <property type="match status" value="2"/>
</dbReference>
<evidence type="ECO:0000256" key="1">
    <source>
        <dbReference type="ARBA" id="ARBA00004141"/>
    </source>
</evidence>
<dbReference type="InterPro" id="IPR057244">
    <property type="entry name" value="GAIN_B"/>
</dbReference>
<dbReference type="Proteomes" id="UP000221080">
    <property type="component" value="Chromosome 26"/>
</dbReference>
<dbReference type="InterPro" id="IPR000203">
    <property type="entry name" value="GPS"/>
</dbReference>
<evidence type="ECO:0000313" key="10">
    <source>
        <dbReference type="Proteomes" id="UP000221080"/>
    </source>
</evidence>
<dbReference type="Gene3D" id="2.60.220.50">
    <property type="match status" value="4"/>
</dbReference>
<feature type="transmembrane region" description="Helical" evidence="6">
    <location>
        <begin position="976"/>
        <end position="994"/>
    </location>
</feature>
<feature type="transmembrane region" description="Helical" evidence="6">
    <location>
        <begin position="1044"/>
        <end position="1067"/>
    </location>
</feature>
<feature type="transmembrane region" description="Helical" evidence="6">
    <location>
        <begin position="1126"/>
        <end position="1151"/>
    </location>
</feature>
<keyword evidence="2 6" id="KW-0812">Transmembrane</keyword>
<proteinExistence type="predicted"/>
<keyword evidence="4 6" id="KW-0472">Membrane</keyword>
<feature type="domain" description="GAIN-B" evidence="8">
    <location>
        <begin position="794"/>
        <end position="959"/>
    </location>
</feature>
<evidence type="ECO:0000256" key="4">
    <source>
        <dbReference type="ARBA" id="ARBA00023136"/>
    </source>
</evidence>
<reference evidence="10" key="1">
    <citation type="journal article" date="2016" name="Nat. Commun.">
        <title>The channel catfish genome sequence provides insights into the evolution of scale formation in teleosts.</title>
        <authorList>
            <person name="Liu Z."/>
            <person name="Liu S."/>
            <person name="Yao J."/>
            <person name="Bao L."/>
            <person name="Zhang J."/>
            <person name="Li Y."/>
            <person name="Jiang C."/>
            <person name="Sun L."/>
            <person name="Wang R."/>
            <person name="Zhang Y."/>
            <person name="Zhou T."/>
            <person name="Zeng Q."/>
            <person name="Fu Q."/>
            <person name="Gao S."/>
            <person name="Li N."/>
            <person name="Koren S."/>
            <person name="Jiang Y."/>
            <person name="Zimin A."/>
            <person name="Xu P."/>
            <person name="Phillippy A.M."/>
            <person name="Geng X."/>
            <person name="Song L."/>
            <person name="Sun F."/>
            <person name="Li C."/>
            <person name="Wang X."/>
            <person name="Chen A."/>
            <person name="Jin Y."/>
            <person name="Yuan Z."/>
            <person name="Yang Y."/>
            <person name="Tan S."/>
            <person name="Peatman E."/>
            <person name="Lu J."/>
            <person name="Qin Z."/>
            <person name="Dunham R."/>
            <person name="Li Z."/>
            <person name="Sonstegard T."/>
            <person name="Feng J."/>
            <person name="Danzmann R.G."/>
            <person name="Schroeder S."/>
            <person name="Scheffler B."/>
            <person name="Duke M.V."/>
            <person name="Ballard L."/>
            <person name="Kucuktas H."/>
            <person name="Kaltenboeck L."/>
            <person name="Liu H."/>
            <person name="Armbruster J."/>
            <person name="Xie Y."/>
            <person name="Kirby M.L."/>
            <person name="Tian Y."/>
            <person name="Flanagan M.E."/>
            <person name="Mu W."/>
            <person name="Waldbieser G.C."/>
        </authorList>
    </citation>
    <scope>NUCLEOTIDE SEQUENCE [LARGE SCALE GENOMIC DNA]</scope>
    <source>
        <strain evidence="10">SDA103</strain>
    </source>
</reference>
<evidence type="ECO:0000256" key="7">
    <source>
        <dbReference type="SAM" id="SignalP"/>
    </source>
</evidence>
<dbReference type="KEGG" id="ipu:108258758"/>
<keyword evidence="7" id="KW-0732">Signal</keyword>
<evidence type="ECO:0000259" key="8">
    <source>
        <dbReference type="PROSITE" id="PS50221"/>
    </source>
</evidence>
<feature type="domain" description="GAIN-B" evidence="8">
    <location>
        <begin position="356"/>
        <end position="502"/>
    </location>
</feature>
<dbReference type="PROSITE" id="PS50221">
    <property type="entry name" value="GAIN_B"/>
    <property type="match status" value="4"/>
</dbReference>
<dbReference type="PROSITE" id="PS51257">
    <property type="entry name" value="PROKAR_LIPOPROTEIN"/>
    <property type="match status" value="1"/>
</dbReference>
<dbReference type="GO" id="GO:0005886">
    <property type="term" value="C:plasma membrane"/>
    <property type="evidence" value="ECO:0007669"/>
    <property type="project" value="TreeGrafter"/>
</dbReference>
<feature type="domain" description="GAIN-B" evidence="8">
    <location>
        <begin position="575"/>
        <end position="729"/>
    </location>
</feature>
<protein>
    <submittedName>
        <fullName evidence="11">Uncharacterized protein LOC108258758</fullName>
    </submittedName>
</protein>
<dbReference type="InterPro" id="IPR017981">
    <property type="entry name" value="GPCR_2-like_7TM"/>
</dbReference>